<keyword evidence="1" id="KW-0808">Transferase</keyword>
<dbReference type="SUPFAM" id="SSF50998">
    <property type="entry name" value="Quinoprotein alcohol dehydrogenase-like"/>
    <property type="match status" value="1"/>
</dbReference>
<dbReference type="PANTHER" id="PTHR43289:SF34">
    <property type="entry name" value="SERINE_THREONINE-PROTEIN KINASE YBDM-RELATED"/>
    <property type="match status" value="1"/>
</dbReference>
<accession>A0ABS3RQR5</accession>
<protein>
    <submittedName>
        <fullName evidence="8">PQQ-binding-like beta-propeller repeat protein</fullName>
    </submittedName>
</protein>
<dbReference type="CDD" id="cd14014">
    <property type="entry name" value="STKc_PknB_like"/>
    <property type="match status" value="1"/>
</dbReference>
<gene>
    <name evidence="8" type="ORF">J4709_12615</name>
</gene>
<evidence type="ECO:0000313" key="8">
    <source>
        <dbReference type="EMBL" id="MBO2458410.1"/>
    </source>
</evidence>
<feature type="region of interest" description="Disordered" evidence="6">
    <location>
        <begin position="292"/>
        <end position="314"/>
    </location>
</feature>
<name>A0ABS3RQR5_9ACTN</name>
<evidence type="ECO:0000256" key="6">
    <source>
        <dbReference type="SAM" id="MobiDB-lite"/>
    </source>
</evidence>
<sequence length="718" mass="73710">MPVRPLQAGDAPGIGPYRLLARLGAGGMGTVFLAASPGGRLVALKVVRAEFADDDRFRERFRREIAAARRVSGLYTAPVLDGDADAPHPWLAVAYVPAPTLAEAVAAIGPLPEAPLRALGAGLAEALLAVHAAGLVHRDLKPGNILLAGDGPKVIDFGITKAVDASQLTGTDGVLGTPAYMSPEQITASRDAGPASDVFSLAAVLAYAATGIGPFSAGDPASLLYRVMYEEPRLDGVPGPLRGLLAACLDKEPGGRPGPQAVLDALLPADPAALISPALRREVAAREAEATAVASAPVTLPPPPPQADDGGAHPGRRRVLRLAAVAAVAVAGTGGGATAWALNRRDAKPVKPAPRVSRLATAPAPAWTLSWPGRFDDGLGLNVSLAGDTVVWRGHRAILGVHAASGRRLWTFDRPTGGSSIFSPGYRVFGTAVFALAATDAPRPNVVHVIDAATGSARPVELPGEVTELTDVYGTIGSTAFVGGTVRRTGDEMVVFAVDVGSGRVLWRFPSGADKISGVADGGRLYVMTPEVLLGIEAATGDTAWKRTWYTGKADRATTYPLVLGDGLLFFGATGLGNVQAAGTRDGKAAWTKANDDMQRPVVVLGSTLVAMGGNGFSLYDQATGTLRRRLASTAADLDAITPSAAGSPGLLVASFTGDSDSSGVSKDSGFFAAAPDGGSAWAYRGPSYNNDGWSVAVSGTTVYATDSRRLVRFRPGA</sequence>
<evidence type="ECO:0000256" key="2">
    <source>
        <dbReference type="ARBA" id="ARBA00022741"/>
    </source>
</evidence>
<dbReference type="InterPro" id="IPR008271">
    <property type="entry name" value="Ser/Thr_kinase_AS"/>
</dbReference>
<reference evidence="8 9" key="1">
    <citation type="submission" date="2021-03" db="EMBL/GenBank/DDBJ databases">
        <title>Actinomadura violae sp. nov., isolated from lichen in Thailand.</title>
        <authorList>
            <person name="Kanchanasin P."/>
            <person name="Saeng-In P."/>
            <person name="Phongsopitanun W."/>
            <person name="Yuki M."/>
            <person name="Kudo T."/>
            <person name="Ohkuma M."/>
            <person name="Tanasupawat S."/>
        </authorList>
    </citation>
    <scope>NUCLEOTIDE SEQUENCE [LARGE SCALE GENOMIC DNA]</scope>
    <source>
        <strain evidence="8 9">LCR2-06</strain>
    </source>
</reference>
<dbReference type="Gene3D" id="2.130.10.10">
    <property type="entry name" value="YVTN repeat-like/Quinoprotein amine dehydrogenase"/>
    <property type="match status" value="1"/>
</dbReference>
<dbReference type="Gene3D" id="3.30.200.20">
    <property type="entry name" value="Phosphorylase Kinase, domain 1"/>
    <property type="match status" value="1"/>
</dbReference>
<dbReference type="PROSITE" id="PS00107">
    <property type="entry name" value="PROTEIN_KINASE_ATP"/>
    <property type="match status" value="1"/>
</dbReference>
<dbReference type="PANTHER" id="PTHR43289">
    <property type="entry name" value="MITOGEN-ACTIVATED PROTEIN KINASE KINASE KINASE 20-RELATED"/>
    <property type="match status" value="1"/>
</dbReference>
<dbReference type="InterPro" id="IPR002372">
    <property type="entry name" value="PQQ_rpt_dom"/>
</dbReference>
<dbReference type="InterPro" id="IPR015943">
    <property type="entry name" value="WD40/YVTN_repeat-like_dom_sf"/>
</dbReference>
<proteinExistence type="predicted"/>
<dbReference type="PROSITE" id="PS50011">
    <property type="entry name" value="PROTEIN_KINASE_DOM"/>
    <property type="match status" value="1"/>
</dbReference>
<keyword evidence="4 5" id="KW-0067">ATP-binding</keyword>
<dbReference type="EMBL" id="JAGEPF010000007">
    <property type="protein sequence ID" value="MBO2458410.1"/>
    <property type="molecule type" value="Genomic_DNA"/>
</dbReference>
<dbReference type="Gene3D" id="1.10.510.10">
    <property type="entry name" value="Transferase(Phosphotransferase) domain 1"/>
    <property type="match status" value="1"/>
</dbReference>
<dbReference type="PROSITE" id="PS00108">
    <property type="entry name" value="PROTEIN_KINASE_ST"/>
    <property type="match status" value="1"/>
</dbReference>
<evidence type="ECO:0000256" key="3">
    <source>
        <dbReference type="ARBA" id="ARBA00022777"/>
    </source>
</evidence>
<dbReference type="SMART" id="SM00220">
    <property type="entry name" value="S_TKc"/>
    <property type="match status" value="1"/>
</dbReference>
<keyword evidence="2 5" id="KW-0547">Nucleotide-binding</keyword>
<dbReference type="InterPro" id="IPR017441">
    <property type="entry name" value="Protein_kinase_ATP_BS"/>
</dbReference>
<comment type="caution">
    <text evidence="8">The sequence shown here is derived from an EMBL/GenBank/DDBJ whole genome shotgun (WGS) entry which is preliminary data.</text>
</comment>
<dbReference type="Pfam" id="PF00069">
    <property type="entry name" value="Pkinase"/>
    <property type="match status" value="1"/>
</dbReference>
<evidence type="ECO:0000313" key="9">
    <source>
        <dbReference type="Proteomes" id="UP000680206"/>
    </source>
</evidence>
<feature type="binding site" evidence="5">
    <location>
        <position position="45"/>
    </location>
    <ligand>
        <name>ATP</name>
        <dbReference type="ChEBI" id="CHEBI:30616"/>
    </ligand>
</feature>
<dbReference type="InterPro" id="IPR000719">
    <property type="entry name" value="Prot_kinase_dom"/>
</dbReference>
<dbReference type="Pfam" id="PF13360">
    <property type="entry name" value="PQQ_2"/>
    <property type="match status" value="1"/>
</dbReference>
<evidence type="ECO:0000256" key="4">
    <source>
        <dbReference type="ARBA" id="ARBA00022840"/>
    </source>
</evidence>
<dbReference type="InterPro" id="IPR011047">
    <property type="entry name" value="Quinoprotein_ADH-like_sf"/>
</dbReference>
<evidence type="ECO:0000256" key="5">
    <source>
        <dbReference type="PROSITE-ProRule" id="PRU10141"/>
    </source>
</evidence>
<evidence type="ECO:0000259" key="7">
    <source>
        <dbReference type="PROSITE" id="PS50011"/>
    </source>
</evidence>
<evidence type="ECO:0000256" key="1">
    <source>
        <dbReference type="ARBA" id="ARBA00022679"/>
    </source>
</evidence>
<keyword evidence="9" id="KW-1185">Reference proteome</keyword>
<dbReference type="Proteomes" id="UP000680206">
    <property type="component" value="Unassembled WGS sequence"/>
</dbReference>
<keyword evidence="3" id="KW-0418">Kinase</keyword>
<organism evidence="8 9">
    <name type="scientific">Actinomadura violacea</name>
    <dbReference type="NCBI Taxonomy" id="2819934"/>
    <lineage>
        <taxon>Bacteria</taxon>
        <taxon>Bacillati</taxon>
        <taxon>Actinomycetota</taxon>
        <taxon>Actinomycetes</taxon>
        <taxon>Streptosporangiales</taxon>
        <taxon>Thermomonosporaceae</taxon>
        <taxon>Actinomadura</taxon>
    </lineage>
</organism>
<dbReference type="InterPro" id="IPR011009">
    <property type="entry name" value="Kinase-like_dom_sf"/>
</dbReference>
<feature type="domain" description="Protein kinase" evidence="7">
    <location>
        <begin position="17"/>
        <end position="279"/>
    </location>
</feature>
<dbReference type="SUPFAM" id="SSF56112">
    <property type="entry name" value="Protein kinase-like (PK-like)"/>
    <property type="match status" value="1"/>
</dbReference>